<accession>A0ABS9JZT2</accession>
<dbReference type="SUPFAM" id="SSF55781">
    <property type="entry name" value="GAF domain-like"/>
    <property type="match status" value="1"/>
</dbReference>
<proteinExistence type="predicted"/>
<reference evidence="2" key="1">
    <citation type="submission" date="2022-01" db="EMBL/GenBank/DDBJ databases">
        <authorList>
            <person name="Jo J.-H."/>
            <person name="Im W.-T."/>
        </authorList>
    </citation>
    <scope>NUCLEOTIDE SEQUENCE</scope>
    <source>
        <strain evidence="2">XY25</strain>
    </source>
</reference>
<keyword evidence="3" id="KW-1185">Reference proteome</keyword>
<organism evidence="2 3">
    <name type="scientific">Dechloromonas hankyongensis</name>
    <dbReference type="NCBI Taxonomy" id="2908002"/>
    <lineage>
        <taxon>Bacteria</taxon>
        <taxon>Pseudomonadati</taxon>
        <taxon>Pseudomonadota</taxon>
        <taxon>Betaproteobacteria</taxon>
        <taxon>Rhodocyclales</taxon>
        <taxon>Azonexaceae</taxon>
        <taxon>Dechloromonas</taxon>
    </lineage>
</organism>
<dbReference type="InterPro" id="IPR029016">
    <property type="entry name" value="GAF-like_dom_sf"/>
</dbReference>
<dbReference type="InterPro" id="IPR003018">
    <property type="entry name" value="GAF"/>
</dbReference>
<dbReference type="Gene3D" id="3.30.450.40">
    <property type="match status" value="1"/>
</dbReference>
<gene>
    <name evidence="2" type="ORF">LZ012_05380</name>
</gene>
<protein>
    <submittedName>
        <fullName evidence="2">GAF domain-containing protein</fullName>
    </submittedName>
</protein>
<dbReference type="EMBL" id="JAKLTN010000001">
    <property type="protein sequence ID" value="MCG2576423.1"/>
    <property type="molecule type" value="Genomic_DNA"/>
</dbReference>
<evidence type="ECO:0000259" key="1">
    <source>
        <dbReference type="SMART" id="SM00065"/>
    </source>
</evidence>
<dbReference type="Pfam" id="PF01590">
    <property type="entry name" value="GAF"/>
    <property type="match status" value="1"/>
</dbReference>
<dbReference type="PANTHER" id="PTHR43102:SF2">
    <property type="entry name" value="GAF DOMAIN-CONTAINING PROTEIN"/>
    <property type="match status" value="1"/>
</dbReference>
<name>A0ABS9JZT2_9RHOO</name>
<dbReference type="SMART" id="SM00065">
    <property type="entry name" value="GAF"/>
    <property type="match status" value="1"/>
</dbReference>
<dbReference type="RefSeq" id="WP_275708332.1">
    <property type="nucleotide sequence ID" value="NZ_JAKLTN010000001.1"/>
</dbReference>
<evidence type="ECO:0000313" key="3">
    <source>
        <dbReference type="Proteomes" id="UP001165384"/>
    </source>
</evidence>
<dbReference type="Proteomes" id="UP001165384">
    <property type="component" value="Unassembled WGS sequence"/>
</dbReference>
<sequence>MLKPSLHLTENERIATLRDLLILDTAPEKRFDVVTAYAASLFNVRICLVTLVDTHRQWFKSHHGIGVQEVPREVGFCSHAILQDDILEIFDARNDARVFDSPLVTSAPFIRFYAGYPLTMENGQHVGTLCLIDPQPKRLCEWEREHLAILGRMVEAELQGLPTGSLQQFIDSRKGVVSTNGMDLSSRAYA</sequence>
<evidence type="ECO:0000313" key="2">
    <source>
        <dbReference type="EMBL" id="MCG2576423.1"/>
    </source>
</evidence>
<comment type="caution">
    <text evidence="2">The sequence shown here is derived from an EMBL/GenBank/DDBJ whole genome shotgun (WGS) entry which is preliminary data.</text>
</comment>
<dbReference type="PANTHER" id="PTHR43102">
    <property type="entry name" value="SLR1143 PROTEIN"/>
    <property type="match status" value="1"/>
</dbReference>
<feature type="domain" description="GAF" evidence="1">
    <location>
        <begin position="26"/>
        <end position="167"/>
    </location>
</feature>